<organism evidence="1 2">
    <name type="scientific">Trifolium medium</name>
    <dbReference type="NCBI Taxonomy" id="97028"/>
    <lineage>
        <taxon>Eukaryota</taxon>
        <taxon>Viridiplantae</taxon>
        <taxon>Streptophyta</taxon>
        <taxon>Embryophyta</taxon>
        <taxon>Tracheophyta</taxon>
        <taxon>Spermatophyta</taxon>
        <taxon>Magnoliopsida</taxon>
        <taxon>eudicotyledons</taxon>
        <taxon>Gunneridae</taxon>
        <taxon>Pentapetalae</taxon>
        <taxon>rosids</taxon>
        <taxon>fabids</taxon>
        <taxon>Fabales</taxon>
        <taxon>Fabaceae</taxon>
        <taxon>Papilionoideae</taxon>
        <taxon>50 kb inversion clade</taxon>
        <taxon>NPAAA clade</taxon>
        <taxon>Hologalegina</taxon>
        <taxon>IRL clade</taxon>
        <taxon>Trifolieae</taxon>
        <taxon>Trifolium</taxon>
    </lineage>
</organism>
<reference evidence="1 2" key="1">
    <citation type="journal article" date="2018" name="Front. Plant Sci.">
        <title>Red Clover (Trifolium pratense) and Zigzag Clover (T. medium) - A Picture of Genomic Similarities and Differences.</title>
        <authorList>
            <person name="Dluhosova J."/>
            <person name="Istvanek J."/>
            <person name="Nedelnik J."/>
            <person name="Repkova J."/>
        </authorList>
    </citation>
    <scope>NUCLEOTIDE SEQUENCE [LARGE SCALE GENOMIC DNA]</scope>
    <source>
        <strain evidence="2">cv. 10/8</strain>
        <tissue evidence="1">Leaf</tissue>
    </source>
</reference>
<name>A0A392MQQ9_9FABA</name>
<proteinExistence type="predicted"/>
<feature type="non-terminal residue" evidence="1">
    <location>
        <position position="113"/>
    </location>
</feature>
<dbReference type="AlphaFoldDB" id="A0A392MQQ9"/>
<dbReference type="Proteomes" id="UP000265520">
    <property type="component" value="Unassembled WGS sequence"/>
</dbReference>
<protein>
    <submittedName>
        <fullName evidence="1">FAR1-related protein</fullName>
    </submittedName>
</protein>
<sequence length="113" mass="13533">MLSSRQWSLNIVNREHNHEMTQHFEGHKYAERLRPEQKDLFCEMATNMALQNHMSTLKKRRQLTATTTKHIYNSHHKLKQSIWGLRTKMQHLMKCSVDGKYVYSHRVLPNTET</sequence>
<evidence type="ECO:0000313" key="1">
    <source>
        <dbReference type="EMBL" id="MCH89445.1"/>
    </source>
</evidence>
<comment type="caution">
    <text evidence="1">The sequence shown here is derived from an EMBL/GenBank/DDBJ whole genome shotgun (WGS) entry which is preliminary data.</text>
</comment>
<keyword evidence="2" id="KW-1185">Reference proteome</keyword>
<evidence type="ECO:0000313" key="2">
    <source>
        <dbReference type="Proteomes" id="UP000265520"/>
    </source>
</evidence>
<dbReference type="EMBL" id="LXQA010016165">
    <property type="protein sequence ID" value="MCH89445.1"/>
    <property type="molecule type" value="Genomic_DNA"/>
</dbReference>
<accession>A0A392MQQ9</accession>
<gene>
    <name evidence="1" type="ORF">A2U01_0010341</name>
</gene>